<dbReference type="InterPro" id="IPR018247">
    <property type="entry name" value="EF_Hand_1_Ca_BS"/>
</dbReference>
<accession>A0A8K0DMF0</accession>
<gene>
    <name evidence="5" type="ORF">ILUMI_00025</name>
</gene>
<keyword evidence="3" id="KW-0106">Calcium</keyword>
<dbReference type="Gene3D" id="1.10.238.10">
    <property type="entry name" value="EF-hand"/>
    <property type="match status" value="1"/>
</dbReference>
<evidence type="ECO:0000256" key="3">
    <source>
        <dbReference type="ARBA" id="ARBA00022837"/>
    </source>
</evidence>
<dbReference type="PANTHER" id="PTHR23055">
    <property type="entry name" value="CALCIUM BINDING PROTEINS"/>
    <property type="match status" value="1"/>
</dbReference>
<evidence type="ECO:0000313" key="6">
    <source>
        <dbReference type="Proteomes" id="UP000801492"/>
    </source>
</evidence>
<dbReference type="AlphaFoldDB" id="A0A8K0DMF0"/>
<evidence type="ECO:0000313" key="5">
    <source>
        <dbReference type="EMBL" id="KAF2906152.1"/>
    </source>
</evidence>
<dbReference type="OrthoDB" id="191686at2759"/>
<dbReference type="InterPro" id="IPR002048">
    <property type="entry name" value="EF_hand_dom"/>
</dbReference>
<evidence type="ECO:0000256" key="1">
    <source>
        <dbReference type="ARBA" id="ARBA00022723"/>
    </source>
</evidence>
<name>A0A8K0DMF0_IGNLU</name>
<evidence type="ECO:0000256" key="2">
    <source>
        <dbReference type="ARBA" id="ARBA00022737"/>
    </source>
</evidence>
<comment type="caution">
    <text evidence="5">The sequence shown here is derived from an EMBL/GenBank/DDBJ whole genome shotgun (WGS) entry which is preliminary data.</text>
</comment>
<dbReference type="EMBL" id="VTPC01000009">
    <property type="protein sequence ID" value="KAF2906152.1"/>
    <property type="molecule type" value="Genomic_DNA"/>
</dbReference>
<dbReference type="InterPro" id="IPR028846">
    <property type="entry name" value="Recoverin"/>
</dbReference>
<dbReference type="GO" id="GO:0005509">
    <property type="term" value="F:calcium ion binding"/>
    <property type="evidence" value="ECO:0007669"/>
    <property type="project" value="InterPro"/>
</dbReference>
<dbReference type="Pfam" id="PF13499">
    <property type="entry name" value="EF-hand_7"/>
    <property type="match status" value="1"/>
</dbReference>
<feature type="domain" description="EF-hand" evidence="4">
    <location>
        <begin position="181"/>
        <end position="216"/>
    </location>
</feature>
<evidence type="ECO:0000259" key="4">
    <source>
        <dbReference type="PROSITE" id="PS50222"/>
    </source>
</evidence>
<organism evidence="5 6">
    <name type="scientific">Ignelater luminosus</name>
    <name type="common">Cucubano</name>
    <name type="synonym">Pyrophorus luminosus</name>
    <dbReference type="NCBI Taxonomy" id="2038154"/>
    <lineage>
        <taxon>Eukaryota</taxon>
        <taxon>Metazoa</taxon>
        <taxon>Ecdysozoa</taxon>
        <taxon>Arthropoda</taxon>
        <taxon>Hexapoda</taxon>
        <taxon>Insecta</taxon>
        <taxon>Pterygota</taxon>
        <taxon>Neoptera</taxon>
        <taxon>Endopterygota</taxon>
        <taxon>Coleoptera</taxon>
        <taxon>Polyphaga</taxon>
        <taxon>Elateriformia</taxon>
        <taxon>Elateroidea</taxon>
        <taxon>Elateridae</taxon>
        <taxon>Agrypninae</taxon>
        <taxon>Pyrophorini</taxon>
        <taxon>Ignelater</taxon>
    </lineage>
</organism>
<keyword evidence="2" id="KW-0677">Repeat</keyword>
<dbReference type="PROSITE" id="PS50222">
    <property type="entry name" value="EF_HAND_2"/>
    <property type="match status" value="2"/>
</dbReference>
<protein>
    <recommendedName>
        <fullName evidence="4">EF-hand domain-containing protein</fullName>
    </recommendedName>
</protein>
<dbReference type="Proteomes" id="UP000801492">
    <property type="component" value="Unassembled WGS sequence"/>
</dbReference>
<feature type="domain" description="EF-hand" evidence="4">
    <location>
        <begin position="139"/>
        <end position="174"/>
    </location>
</feature>
<dbReference type="SUPFAM" id="SSF47473">
    <property type="entry name" value="EF-hand"/>
    <property type="match status" value="1"/>
</dbReference>
<dbReference type="PROSITE" id="PS00018">
    <property type="entry name" value="EF_HAND_1"/>
    <property type="match status" value="1"/>
</dbReference>
<reference evidence="5" key="1">
    <citation type="submission" date="2019-08" db="EMBL/GenBank/DDBJ databases">
        <title>The genome of the North American firefly Photinus pyralis.</title>
        <authorList>
            <consortium name="Photinus pyralis genome working group"/>
            <person name="Fallon T.R."/>
            <person name="Sander Lower S.E."/>
            <person name="Weng J.-K."/>
        </authorList>
    </citation>
    <scope>NUCLEOTIDE SEQUENCE</scope>
    <source>
        <strain evidence="5">TRF0915ILg1</strain>
        <tissue evidence="5">Whole body</tissue>
    </source>
</reference>
<sequence>MVNRRRRGSSGKFFSFTEALKKSSKGAVGVPLDTTLDEKEEKRFRKKFSGLSKRLSKELPLTFEEVESLMVIYYKFQKTGEHVQQGMTKVQVKELLHSGFDSTSNEIIDDVCYVLDRSPSPYITMENWVKAIALFLRGTFEERIQHCFNVYDVFSTGRISREKMLQLMNNSVIGEEDTEDVVKDLVDVITKKLDVNRDGQITYDDFHQAVTNQPLMLECLGQCFPTRIATTSFLISFTPYIGKL</sequence>
<keyword evidence="1" id="KW-0479">Metal-binding</keyword>
<dbReference type="PANTHER" id="PTHR23055:SF190">
    <property type="entry name" value="AT17667P-RELATED"/>
    <property type="match status" value="1"/>
</dbReference>
<dbReference type="CDD" id="cd00051">
    <property type="entry name" value="EFh"/>
    <property type="match status" value="1"/>
</dbReference>
<keyword evidence="6" id="KW-1185">Reference proteome</keyword>
<dbReference type="InterPro" id="IPR011992">
    <property type="entry name" value="EF-hand-dom_pair"/>
</dbReference>
<proteinExistence type="predicted"/>